<feature type="domain" description="PLD phosphodiesterase" evidence="7">
    <location>
        <begin position="214"/>
        <end position="241"/>
    </location>
</feature>
<dbReference type="EMBL" id="JAWXYB010000018">
    <property type="protein sequence ID" value="MDX5930929.1"/>
    <property type="molecule type" value="Genomic_DNA"/>
</dbReference>
<dbReference type="GO" id="GO:0032049">
    <property type="term" value="P:cardiolipin biosynthetic process"/>
    <property type="evidence" value="ECO:0007669"/>
    <property type="project" value="UniProtKB-ARBA"/>
</dbReference>
<comment type="subcellular location">
    <subcellularLocation>
        <location evidence="2">Secreted</location>
    </subcellularLocation>
</comment>
<evidence type="ECO:0000256" key="3">
    <source>
        <dbReference type="ARBA" id="ARBA00018392"/>
    </source>
</evidence>
<dbReference type="InterPro" id="IPR001736">
    <property type="entry name" value="PLipase_D/transphosphatidylase"/>
</dbReference>
<accession>A0AAW9DP24</accession>
<evidence type="ECO:0000313" key="8">
    <source>
        <dbReference type="EMBL" id="MDX5930929.1"/>
    </source>
</evidence>
<evidence type="ECO:0000256" key="2">
    <source>
        <dbReference type="ARBA" id="ARBA00004613"/>
    </source>
</evidence>
<dbReference type="PROSITE" id="PS50035">
    <property type="entry name" value="PLD"/>
    <property type="match status" value="2"/>
</dbReference>
<dbReference type="Proteomes" id="UP001279553">
    <property type="component" value="Unassembled WGS sequence"/>
</dbReference>
<dbReference type="InterPro" id="IPR025202">
    <property type="entry name" value="PLD-like_dom"/>
</dbReference>
<dbReference type="GO" id="GO:0005576">
    <property type="term" value="C:extracellular region"/>
    <property type="evidence" value="ECO:0007669"/>
    <property type="project" value="UniProtKB-SubCell"/>
</dbReference>
<dbReference type="Pfam" id="PF13091">
    <property type="entry name" value="PLDc_2"/>
    <property type="match status" value="2"/>
</dbReference>
<dbReference type="CDD" id="cd09163">
    <property type="entry name" value="PLDc_CLS_unchar2_2"/>
    <property type="match status" value="1"/>
</dbReference>
<keyword evidence="9" id="KW-1185">Reference proteome</keyword>
<dbReference type="SMART" id="SM00155">
    <property type="entry name" value="PLDc"/>
    <property type="match status" value="2"/>
</dbReference>
<keyword evidence="4" id="KW-0964">Secreted</keyword>
<feature type="transmembrane region" description="Helical" evidence="6">
    <location>
        <begin position="44"/>
        <end position="64"/>
    </location>
</feature>
<evidence type="ECO:0000256" key="5">
    <source>
        <dbReference type="ARBA" id="ARBA00029594"/>
    </source>
</evidence>
<organism evidence="8 9">
    <name type="scientific">Acidiphilium acidophilum</name>
    <name type="common">Thiobacillus acidophilus</name>
    <dbReference type="NCBI Taxonomy" id="76588"/>
    <lineage>
        <taxon>Bacteria</taxon>
        <taxon>Pseudomonadati</taxon>
        <taxon>Pseudomonadota</taxon>
        <taxon>Alphaproteobacteria</taxon>
        <taxon>Acetobacterales</taxon>
        <taxon>Acidocellaceae</taxon>
        <taxon>Acidiphilium</taxon>
    </lineage>
</organism>
<proteinExistence type="predicted"/>
<evidence type="ECO:0000256" key="6">
    <source>
        <dbReference type="SAM" id="Phobius"/>
    </source>
</evidence>
<feature type="domain" description="PLD phosphodiesterase" evidence="7">
    <location>
        <begin position="391"/>
        <end position="418"/>
    </location>
</feature>
<name>A0AAW9DP24_ACIAO</name>
<reference evidence="8 9" key="1">
    <citation type="submission" date="2023-11" db="EMBL/GenBank/DDBJ databases">
        <title>MicrobeMod: A computational toolkit for identifying prokaryotic methylation and restriction-modification with nanopore sequencing.</title>
        <authorList>
            <person name="Crits-Christoph A."/>
            <person name="Kang S.C."/>
            <person name="Lee H."/>
            <person name="Ostrov N."/>
        </authorList>
    </citation>
    <scope>NUCLEOTIDE SEQUENCE [LARGE SCALE GENOMIC DNA]</scope>
    <source>
        <strain evidence="8 9">DSMZ 700</strain>
    </source>
</reference>
<dbReference type="GO" id="GO:0016020">
    <property type="term" value="C:membrane"/>
    <property type="evidence" value="ECO:0007669"/>
    <property type="project" value="TreeGrafter"/>
</dbReference>
<evidence type="ECO:0000256" key="1">
    <source>
        <dbReference type="ARBA" id="ARBA00003145"/>
    </source>
</evidence>
<keyword evidence="6" id="KW-0812">Transmembrane</keyword>
<keyword evidence="6" id="KW-0472">Membrane</keyword>
<dbReference type="RefSeq" id="WP_319613852.1">
    <property type="nucleotide sequence ID" value="NZ_JAWXYB010000018.1"/>
</dbReference>
<dbReference type="PANTHER" id="PTHR21248">
    <property type="entry name" value="CARDIOLIPIN SYNTHASE"/>
    <property type="match status" value="1"/>
</dbReference>
<evidence type="ECO:0000313" key="9">
    <source>
        <dbReference type="Proteomes" id="UP001279553"/>
    </source>
</evidence>
<dbReference type="AlphaFoldDB" id="A0AAW9DP24"/>
<keyword evidence="6" id="KW-1133">Transmembrane helix</keyword>
<comment type="caution">
    <text evidence="8">The sequence shown here is derived from an EMBL/GenBank/DDBJ whole genome shotgun (WGS) entry which is preliminary data.</text>
</comment>
<feature type="transmembrane region" description="Helical" evidence="6">
    <location>
        <begin position="15"/>
        <end position="32"/>
    </location>
</feature>
<evidence type="ECO:0000259" key="7">
    <source>
        <dbReference type="PROSITE" id="PS50035"/>
    </source>
</evidence>
<dbReference type="PANTHER" id="PTHR21248:SF22">
    <property type="entry name" value="PHOSPHOLIPASE D"/>
    <property type="match status" value="1"/>
</dbReference>
<evidence type="ECO:0000256" key="4">
    <source>
        <dbReference type="ARBA" id="ARBA00022525"/>
    </source>
</evidence>
<comment type="function">
    <text evidence="1">Could be a virulence factor.</text>
</comment>
<dbReference type="Gene3D" id="3.30.870.10">
    <property type="entry name" value="Endonuclease Chain A"/>
    <property type="match status" value="2"/>
</dbReference>
<protein>
    <recommendedName>
        <fullName evidence="3">Phospholipase D</fullName>
    </recommendedName>
    <alternativeName>
        <fullName evidence="5">Choline phosphatase</fullName>
    </alternativeName>
</protein>
<dbReference type="GO" id="GO:0008808">
    <property type="term" value="F:cardiolipin synthase activity"/>
    <property type="evidence" value="ECO:0007669"/>
    <property type="project" value="TreeGrafter"/>
</dbReference>
<gene>
    <name evidence="8" type="ORF">SIL87_09155</name>
</gene>
<dbReference type="SUPFAM" id="SSF56024">
    <property type="entry name" value="Phospholipase D/nuclease"/>
    <property type="match status" value="2"/>
</dbReference>
<sequence>MPLKTPLPTLTETPIIFIVHCLISFGLTWHILRRKSNVRSAMGWIALVWLTLITGPLLYIVFGINRISRKAARLAQIAPTTEGRRGVTALLEAPAPIQTLATIAGQITGMPLTAGNRITVYHGGRAAYGPMIGAIEQAQHSVALAGYIFRNDAVGRRFIAALTRAHQRGVAVRVLIDGVGGGFFTARAFRALRAAGVPCARFLHSYAPWRMPLLNLRNHKKLLILDGTSGFTGGLNIGAENRAPPDAPGSVDDVQVGVTGPVIRHLLGTFAQDWNFTTNESLESEIWWPDSLQAPGPTLARGIRSGPDADLHHIETLLGAALSLAEHRVRIVTPYFLPDDQLRSAIELACMRGVTVEIVIPEHSDHRLIDWAVRAHLRASRQLRPRVFLGATPFNHAKLMTIDGIWSLVGSSNWDARSLRLNFEFDLECYDPAVCAELDSLIDEKIARSRPIADAELAADPLWKRQRDAAARLLLPYL</sequence>